<reference evidence="10 11" key="1">
    <citation type="journal article" date="2015" name="Int. J. Syst. Evol. Microbiol.">
        <title>Sporolactobacillus shoreae sp. nov. and Sporolactobacillus spathodeae sp. nov., two spore-forming lactic acid bacteria isolated from tree barks in Thailand.</title>
        <authorList>
            <person name="Thamacharoensuk T."/>
            <person name="Kitahara M."/>
            <person name="Ohkuma M."/>
            <person name="Thongchul N."/>
            <person name="Tanasupawat S."/>
        </authorList>
    </citation>
    <scope>NUCLEOTIDE SEQUENCE [LARGE SCALE GENOMIC DNA]</scope>
    <source>
        <strain evidence="10 11">BK92</strain>
    </source>
</reference>
<evidence type="ECO:0000256" key="2">
    <source>
        <dbReference type="ARBA" id="ARBA00005660"/>
    </source>
</evidence>
<feature type="transmembrane region" description="Helical" evidence="9">
    <location>
        <begin position="64"/>
        <end position="86"/>
    </location>
</feature>
<comment type="subunit">
    <text evidence="9">Forms a stable energy-coupling factor (ECF) transporter complex composed of 2 membrane-embedded substrate-binding proteins (S component), 2 ATP-binding proteins (A component) and 2 transmembrane proteins (T component).</text>
</comment>
<comment type="similarity">
    <text evidence="2 9">Belongs to the energy-coupling factor EcfT family.</text>
</comment>
<dbReference type="Pfam" id="PF02361">
    <property type="entry name" value="CbiQ"/>
    <property type="match status" value="1"/>
</dbReference>
<keyword evidence="7 9" id="KW-1133">Transmembrane helix</keyword>
<feature type="transmembrane region" description="Helical" evidence="9">
    <location>
        <begin position="106"/>
        <end position="129"/>
    </location>
</feature>
<accession>A0A4Z0GL91</accession>
<keyword evidence="8 9" id="KW-0472">Membrane</keyword>
<evidence type="ECO:0000313" key="11">
    <source>
        <dbReference type="Proteomes" id="UP000298347"/>
    </source>
</evidence>
<organism evidence="10 11">
    <name type="scientific">Sporolactobacillus shoreae</name>
    <dbReference type="NCBI Taxonomy" id="1465501"/>
    <lineage>
        <taxon>Bacteria</taxon>
        <taxon>Bacillati</taxon>
        <taxon>Bacillota</taxon>
        <taxon>Bacilli</taxon>
        <taxon>Bacillales</taxon>
        <taxon>Sporolactobacillaceae</taxon>
        <taxon>Sporolactobacillus</taxon>
    </lineage>
</organism>
<dbReference type="GO" id="GO:0022857">
    <property type="term" value="F:transmembrane transporter activity"/>
    <property type="evidence" value="ECO:0007669"/>
    <property type="project" value="UniProtKB-UniRule"/>
</dbReference>
<dbReference type="InterPro" id="IPR051611">
    <property type="entry name" value="ECF_transporter_component"/>
</dbReference>
<evidence type="ECO:0000256" key="6">
    <source>
        <dbReference type="ARBA" id="ARBA00022692"/>
    </source>
</evidence>
<dbReference type="RefSeq" id="WP_135349417.1">
    <property type="nucleotide sequence ID" value="NZ_SRJD01000019.1"/>
</dbReference>
<keyword evidence="5 9" id="KW-1003">Cell membrane</keyword>
<evidence type="ECO:0000256" key="1">
    <source>
        <dbReference type="ARBA" id="ARBA00004651"/>
    </source>
</evidence>
<dbReference type="PANTHER" id="PTHR34857">
    <property type="entry name" value="SLL0384 PROTEIN"/>
    <property type="match status" value="1"/>
</dbReference>
<evidence type="ECO:0000256" key="5">
    <source>
        <dbReference type="ARBA" id="ARBA00022475"/>
    </source>
</evidence>
<dbReference type="OrthoDB" id="8075495at2"/>
<dbReference type="CDD" id="cd16914">
    <property type="entry name" value="EcfT"/>
    <property type="match status" value="1"/>
</dbReference>
<evidence type="ECO:0000256" key="4">
    <source>
        <dbReference type="ARBA" id="ARBA00022448"/>
    </source>
</evidence>
<evidence type="ECO:0000256" key="8">
    <source>
        <dbReference type="ARBA" id="ARBA00023136"/>
    </source>
</evidence>
<dbReference type="HAMAP" id="MF_01461">
    <property type="entry name" value="EcfT"/>
    <property type="match status" value="1"/>
</dbReference>
<evidence type="ECO:0000313" key="10">
    <source>
        <dbReference type="EMBL" id="TGA96807.1"/>
    </source>
</evidence>
<name>A0A4Z0GL91_9BACL</name>
<dbReference type="Proteomes" id="UP000298347">
    <property type="component" value="Unassembled WGS sequence"/>
</dbReference>
<keyword evidence="11" id="KW-1185">Reference proteome</keyword>
<sequence>MFNLVIGQYVPMESRVHRLDPRSKLISVFLFVIIVFLANSWLANIVLLLFCYAGILESRISLPFIFRGLRSILVIILFTFFLNLFFSSGGRLLLSLGWIHIYQNALIQSVFIVIRILVIIVVTTLLTLTTSPMEITDGMENLLSPFKKIKLPVHEFALMMSISLRFIPTLLEETEKIIKAQAARGSDFTSGSLKNRMKAIVPLLVPLFVSAFKRAEDLAMAMEARGYHGDTGRTRLHKLVWNRRDTVMMMIMALLAAILILVRVSGCW</sequence>
<dbReference type="EMBL" id="SRJD01000019">
    <property type="protein sequence ID" value="TGA96807.1"/>
    <property type="molecule type" value="Genomic_DNA"/>
</dbReference>
<dbReference type="InterPro" id="IPR024919">
    <property type="entry name" value="EcfT"/>
</dbReference>
<comment type="caution">
    <text evidence="10">The sequence shown here is derived from an EMBL/GenBank/DDBJ whole genome shotgun (WGS) entry which is preliminary data.</text>
</comment>
<dbReference type="GO" id="GO:0005886">
    <property type="term" value="C:plasma membrane"/>
    <property type="evidence" value="ECO:0007669"/>
    <property type="project" value="UniProtKB-SubCell"/>
</dbReference>
<feature type="transmembrane region" description="Helical" evidence="9">
    <location>
        <begin position="247"/>
        <end position="266"/>
    </location>
</feature>
<evidence type="ECO:0000256" key="3">
    <source>
        <dbReference type="ARBA" id="ARBA00014042"/>
    </source>
</evidence>
<comment type="subcellular location">
    <subcellularLocation>
        <location evidence="1 9">Cell membrane</location>
        <topology evidence="1 9">Multi-pass membrane protein</topology>
    </subcellularLocation>
</comment>
<evidence type="ECO:0000256" key="7">
    <source>
        <dbReference type="ARBA" id="ARBA00022989"/>
    </source>
</evidence>
<keyword evidence="4 9" id="KW-0813">Transport</keyword>
<dbReference type="PANTHER" id="PTHR34857:SF2">
    <property type="entry name" value="SLL0384 PROTEIN"/>
    <property type="match status" value="1"/>
</dbReference>
<keyword evidence="6 9" id="KW-0812">Transmembrane</keyword>
<evidence type="ECO:0000256" key="9">
    <source>
        <dbReference type="HAMAP-Rule" id="MF_01461"/>
    </source>
</evidence>
<comment type="function">
    <text evidence="9">Transmembrane (T) component of an energy-coupling factor (ECF) ABC-transporter complex. Unlike classic ABC transporters this ECF transporter provides the energy necessary to transport a number of different substrates.</text>
</comment>
<dbReference type="AlphaFoldDB" id="A0A4Z0GL91"/>
<gene>
    <name evidence="9" type="primary">ecfT</name>
    <name evidence="10" type="ORF">E4665_13975</name>
</gene>
<dbReference type="InterPro" id="IPR003339">
    <property type="entry name" value="ABC/ECF_trnsptr_transmembrane"/>
</dbReference>
<proteinExistence type="inferred from homology"/>
<feature type="transmembrane region" description="Helical" evidence="9">
    <location>
        <begin position="25"/>
        <end position="52"/>
    </location>
</feature>
<protein>
    <recommendedName>
        <fullName evidence="3 9">Energy-coupling factor transporter transmembrane protein EcfT</fullName>
        <shortName evidence="9">ECF transporter T component EcfT</shortName>
    </recommendedName>
</protein>